<evidence type="ECO:0000256" key="4">
    <source>
        <dbReference type="ARBA" id="ARBA00022692"/>
    </source>
</evidence>
<dbReference type="InterPro" id="IPR000515">
    <property type="entry name" value="MetI-like"/>
</dbReference>
<comment type="similarity">
    <text evidence="7">Belongs to the binding-protein-dependent transport system permease family.</text>
</comment>
<protein>
    <submittedName>
        <fullName evidence="9">Peptide ABC transporter permease</fullName>
    </submittedName>
</protein>
<evidence type="ECO:0000256" key="2">
    <source>
        <dbReference type="ARBA" id="ARBA00022448"/>
    </source>
</evidence>
<evidence type="ECO:0000256" key="7">
    <source>
        <dbReference type="RuleBase" id="RU363032"/>
    </source>
</evidence>
<dbReference type="Proteomes" id="UP001161405">
    <property type="component" value="Unassembled WGS sequence"/>
</dbReference>
<organism evidence="9 10">
    <name type="scientific">Maritalea porphyrae</name>
    <dbReference type="NCBI Taxonomy" id="880732"/>
    <lineage>
        <taxon>Bacteria</taxon>
        <taxon>Pseudomonadati</taxon>
        <taxon>Pseudomonadota</taxon>
        <taxon>Alphaproteobacteria</taxon>
        <taxon>Hyphomicrobiales</taxon>
        <taxon>Devosiaceae</taxon>
        <taxon>Maritalea</taxon>
    </lineage>
</organism>
<evidence type="ECO:0000256" key="5">
    <source>
        <dbReference type="ARBA" id="ARBA00022989"/>
    </source>
</evidence>
<dbReference type="InterPro" id="IPR050366">
    <property type="entry name" value="BP-dependent_transpt_permease"/>
</dbReference>
<keyword evidence="5 7" id="KW-1133">Transmembrane helix</keyword>
<evidence type="ECO:0000256" key="1">
    <source>
        <dbReference type="ARBA" id="ARBA00004651"/>
    </source>
</evidence>
<dbReference type="PANTHER" id="PTHR43386:SF25">
    <property type="entry name" value="PEPTIDE ABC TRANSPORTER PERMEASE PROTEIN"/>
    <property type="match status" value="1"/>
</dbReference>
<evidence type="ECO:0000313" key="10">
    <source>
        <dbReference type="Proteomes" id="UP001161405"/>
    </source>
</evidence>
<evidence type="ECO:0000259" key="8">
    <source>
        <dbReference type="PROSITE" id="PS50928"/>
    </source>
</evidence>
<dbReference type="PANTHER" id="PTHR43386">
    <property type="entry name" value="OLIGOPEPTIDE TRANSPORT SYSTEM PERMEASE PROTEIN APPC"/>
    <property type="match status" value="1"/>
</dbReference>
<keyword evidence="2 7" id="KW-0813">Transport</keyword>
<evidence type="ECO:0000256" key="3">
    <source>
        <dbReference type="ARBA" id="ARBA00022475"/>
    </source>
</evidence>
<reference evidence="9" key="1">
    <citation type="journal article" date="2014" name="Int. J. Syst. Evol. Microbiol.">
        <title>Complete genome of a new Firmicutes species belonging to the dominant human colonic microbiota ('Ruminococcus bicirculans') reveals two chromosomes and a selective capacity to utilize plant glucans.</title>
        <authorList>
            <consortium name="NISC Comparative Sequencing Program"/>
            <person name="Wegmann U."/>
            <person name="Louis P."/>
            <person name="Goesmann A."/>
            <person name="Henrissat B."/>
            <person name="Duncan S.H."/>
            <person name="Flint H.J."/>
        </authorList>
    </citation>
    <scope>NUCLEOTIDE SEQUENCE</scope>
    <source>
        <strain evidence="9">NBRC 107169</strain>
    </source>
</reference>
<keyword evidence="4 7" id="KW-0812">Transmembrane</keyword>
<feature type="transmembrane region" description="Helical" evidence="7">
    <location>
        <begin position="115"/>
        <end position="134"/>
    </location>
</feature>
<feature type="transmembrane region" description="Helical" evidence="7">
    <location>
        <begin position="239"/>
        <end position="265"/>
    </location>
</feature>
<feature type="transmembrane region" description="Helical" evidence="7">
    <location>
        <begin position="82"/>
        <end position="103"/>
    </location>
</feature>
<dbReference type="CDD" id="cd06261">
    <property type="entry name" value="TM_PBP2"/>
    <property type="match status" value="1"/>
</dbReference>
<proteinExistence type="inferred from homology"/>
<name>A0ABQ5UTI7_9HYPH</name>
<dbReference type="EMBL" id="BSNI01000002">
    <property type="protein sequence ID" value="GLQ17706.1"/>
    <property type="molecule type" value="Genomic_DNA"/>
</dbReference>
<dbReference type="Gene3D" id="1.10.3720.10">
    <property type="entry name" value="MetI-like"/>
    <property type="match status" value="1"/>
</dbReference>
<sequence length="282" mass="29984">MAEQSTFARALSHPSFRVGLLGSFIFILLALISVVWTPYATDIVDIPNRFGSFSASNWLGTDYLGRDQFSLLMVGIASSLKVALLAVAIGALVGVPLGLMAAAQRGWLEAIILRFNDFIFAFPAIISAIIITTLFGPSAINAMVAIGIFNIPVFARVARGGALSLWTLEYVDAAKLSGLTSAQISLRHILPNVASLLIVQATIQLSLGVLAEAGLSYIGLGTQPPDTSLGLMLKEAQSFFFGFPMQAIIPGLAIVLFVISFNLLGDGLRDTLDPKLTRVSTL</sequence>
<keyword evidence="10" id="KW-1185">Reference proteome</keyword>
<evidence type="ECO:0000256" key="6">
    <source>
        <dbReference type="ARBA" id="ARBA00023136"/>
    </source>
</evidence>
<keyword evidence="6 7" id="KW-0472">Membrane</keyword>
<reference evidence="9" key="2">
    <citation type="submission" date="2023-01" db="EMBL/GenBank/DDBJ databases">
        <title>Draft genome sequence of Maritalea porphyrae strain NBRC 107169.</title>
        <authorList>
            <person name="Sun Q."/>
            <person name="Mori K."/>
        </authorList>
    </citation>
    <scope>NUCLEOTIDE SEQUENCE</scope>
    <source>
        <strain evidence="9">NBRC 107169</strain>
    </source>
</reference>
<dbReference type="Pfam" id="PF00528">
    <property type="entry name" value="BPD_transp_1"/>
    <property type="match status" value="1"/>
</dbReference>
<dbReference type="PROSITE" id="PS50928">
    <property type="entry name" value="ABC_TM1"/>
    <property type="match status" value="1"/>
</dbReference>
<feature type="transmembrane region" description="Helical" evidence="7">
    <location>
        <begin position="20"/>
        <end position="39"/>
    </location>
</feature>
<comment type="subcellular location">
    <subcellularLocation>
        <location evidence="1 7">Cell membrane</location>
        <topology evidence="1 7">Multi-pass membrane protein</topology>
    </subcellularLocation>
</comment>
<feature type="domain" description="ABC transmembrane type-1" evidence="8">
    <location>
        <begin position="76"/>
        <end position="265"/>
    </location>
</feature>
<evidence type="ECO:0000313" key="9">
    <source>
        <dbReference type="EMBL" id="GLQ17706.1"/>
    </source>
</evidence>
<dbReference type="SUPFAM" id="SSF161098">
    <property type="entry name" value="MetI-like"/>
    <property type="match status" value="1"/>
</dbReference>
<comment type="caution">
    <text evidence="9">The sequence shown here is derived from an EMBL/GenBank/DDBJ whole genome shotgun (WGS) entry which is preliminary data.</text>
</comment>
<keyword evidence="3" id="KW-1003">Cell membrane</keyword>
<accession>A0ABQ5UTI7</accession>
<gene>
    <name evidence="9" type="ORF">GCM10007879_19550</name>
</gene>
<dbReference type="InterPro" id="IPR035906">
    <property type="entry name" value="MetI-like_sf"/>
</dbReference>